<name>A0AAV7ULC1_PLEWA</name>
<keyword evidence="2 11" id="KW-0853">WD repeat</keyword>
<dbReference type="CDD" id="cd00200">
    <property type="entry name" value="WD40"/>
    <property type="match status" value="1"/>
</dbReference>
<dbReference type="SMART" id="SM00320">
    <property type="entry name" value="WD40"/>
    <property type="match status" value="7"/>
</dbReference>
<dbReference type="PRINTS" id="PR00320">
    <property type="entry name" value="GPROTEINBRPT"/>
</dbReference>
<dbReference type="GO" id="GO:0003723">
    <property type="term" value="F:RNA binding"/>
    <property type="evidence" value="ECO:0007669"/>
    <property type="project" value="TreeGrafter"/>
</dbReference>
<evidence type="ECO:0000256" key="12">
    <source>
        <dbReference type="SAM" id="MobiDB-lite"/>
    </source>
</evidence>
<comment type="function">
    <text evidence="7">Required for pre-mRNA splicing as component of the activated spliceosome. Component of the U5 small nuclear ribonucleoprotein (snRNP) complex and the U4/U6-U5 tri-snRNP complex, building blocks of the spliceosome. As a component of the minor spliceosome, involved in the splicing of U12-type introns in pre-mRNAs.</text>
</comment>
<accession>A0AAV7ULC1</accession>
<dbReference type="InterPro" id="IPR020472">
    <property type="entry name" value="WD40_PAC1"/>
</dbReference>
<keyword evidence="5" id="KW-0508">mRNA splicing</keyword>
<dbReference type="InterPro" id="IPR052234">
    <property type="entry name" value="U5_snRNP_Component"/>
</dbReference>
<feature type="repeat" description="WD" evidence="11">
    <location>
        <begin position="179"/>
        <end position="220"/>
    </location>
</feature>
<evidence type="ECO:0000256" key="7">
    <source>
        <dbReference type="ARBA" id="ARBA00057342"/>
    </source>
</evidence>
<keyword evidence="3" id="KW-0507">mRNA processing</keyword>
<dbReference type="Proteomes" id="UP001066276">
    <property type="component" value="Chromosome 3_1"/>
</dbReference>
<evidence type="ECO:0000256" key="10">
    <source>
        <dbReference type="ARBA" id="ARBA00075772"/>
    </source>
</evidence>
<keyword evidence="4" id="KW-0677">Repeat</keyword>
<feature type="repeat" description="WD" evidence="11">
    <location>
        <begin position="282"/>
        <end position="312"/>
    </location>
</feature>
<dbReference type="GO" id="GO:0006397">
    <property type="term" value="P:mRNA processing"/>
    <property type="evidence" value="ECO:0007669"/>
    <property type="project" value="UniProtKB-KW"/>
</dbReference>
<keyword evidence="14" id="KW-1185">Reference proteome</keyword>
<feature type="repeat" description="WD" evidence="11">
    <location>
        <begin position="221"/>
        <end position="255"/>
    </location>
</feature>
<evidence type="ECO:0000256" key="6">
    <source>
        <dbReference type="ARBA" id="ARBA00023242"/>
    </source>
</evidence>
<reference evidence="13" key="1">
    <citation type="journal article" date="2022" name="bioRxiv">
        <title>Sequencing and chromosome-scale assembly of the giantPleurodeles waltlgenome.</title>
        <authorList>
            <person name="Brown T."/>
            <person name="Elewa A."/>
            <person name="Iarovenko S."/>
            <person name="Subramanian E."/>
            <person name="Araus A.J."/>
            <person name="Petzold A."/>
            <person name="Susuki M."/>
            <person name="Suzuki K.-i.T."/>
            <person name="Hayashi T."/>
            <person name="Toyoda A."/>
            <person name="Oliveira C."/>
            <person name="Osipova E."/>
            <person name="Leigh N.D."/>
            <person name="Simon A."/>
            <person name="Yun M.H."/>
        </authorList>
    </citation>
    <scope>NUCLEOTIDE SEQUENCE</scope>
    <source>
        <strain evidence="13">20211129_DDA</strain>
        <tissue evidence="13">Liver</tissue>
    </source>
</reference>
<comment type="caution">
    <text evidence="13">The sequence shown here is derived from an EMBL/GenBank/DDBJ whole genome shotgun (WGS) entry which is preliminary data.</text>
</comment>
<feature type="repeat" description="WD" evidence="11">
    <location>
        <begin position="137"/>
        <end position="179"/>
    </location>
</feature>
<dbReference type="SUPFAM" id="SSF50978">
    <property type="entry name" value="WD40 repeat-like"/>
    <property type="match status" value="1"/>
</dbReference>
<evidence type="ECO:0000313" key="14">
    <source>
        <dbReference type="Proteomes" id="UP001066276"/>
    </source>
</evidence>
<gene>
    <name evidence="13" type="ORF">NDU88_006387</name>
</gene>
<dbReference type="InterPro" id="IPR036322">
    <property type="entry name" value="WD40_repeat_dom_sf"/>
</dbReference>
<comment type="subcellular location">
    <subcellularLocation>
        <location evidence="1">Nucleus</location>
    </subcellularLocation>
</comment>
<comment type="subunit">
    <text evidence="8">Component of the pre-catalytic and catalytic spliceosome complexes. Component of the postcatalytic spliceosome P complex. Part of the U5 snRNP complex. Interacts with PRPF8. Component of the U4/U6-U5 tri-snRNP complex composed of the U4, U6 and U5 snRNAs and at least PRPF3, PRPF4, PRPF6, PRPF8, PRPF31, SNRNP200, TXNL4A, WDR57, SNRNP40, DDX23, CD2BP2, PPIH, SNU13, EFTUD2, SART1 and USP39. Component of the minor spliceosome, which splices U12-type introns.</text>
</comment>
<dbReference type="AlphaFoldDB" id="A0AAV7ULC1"/>
<dbReference type="InterPro" id="IPR015943">
    <property type="entry name" value="WD40/YVTN_repeat-like_dom_sf"/>
</dbReference>
<dbReference type="FunFam" id="2.130.10.10:FF:000229">
    <property type="entry name" value="Small nuclear ribonucleoprotein U5 subunit 40"/>
    <property type="match status" value="1"/>
</dbReference>
<evidence type="ECO:0000256" key="4">
    <source>
        <dbReference type="ARBA" id="ARBA00022737"/>
    </source>
</evidence>
<evidence type="ECO:0000256" key="8">
    <source>
        <dbReference type="ARBA" id="ARBA00064268"/>
    </source>
</evidence>
<dbReference type="PANTHER" id="PTHR44006:SF1">
    <property type="entry name" value="U5 SMALL NUCLEAR RIBONUCLEOPROTEIN 40 KDA PROTEIN"/>
    <property type="match status" value="1"/>
</dbReference>
<proteinExistence type="predicted"/>
<feature type="repeat" description="WD" evidence="11">
    <location>
        <begin position="313"/>
        <end position="343"/>
    </location>
</feature>
<dbReference type="InterPro" id="IPR001680">
    <property type="entry name" value="WD40_rpt"/>
</dbReference>
<dbReference type="EMBL" id="JANPWB010000005">
    <property type="protein sequence ID" value="KAJ1189643.1"/>
    <property type="molecule type" value="Genomic_DNA"/>
</dbReference>
<dbReference type="PROSITE" id="PS00678">
    <property type="entry name" value="WD_REPEATS_1"/>
    <property type="match status" value="5"/>
</dbReference>
<evidence type="ECO:0000256" key="9">
    <source>
        <dbReference type="ARBA" id="ARBA00073554"/>
    </source>
</evidence>
<dbReference type="GO" id="GO:0005682">
    <property type="term" value="C:U5 snRNP"/>
    <property type="evidence" value="ECO:0007669"/>
    <property type="project" value="UniProtKB-ARBA"/>
</dbReference>
<organism evidence="13 14">
    <name type="scientific">Pleurodeles waltl</name>
    <name type="common">Iberian ribbed newt</name>
    <dbReference type="NCBI Taxonomy" id="8319"/>
    <lineage>
        <taxon>Eukaryota</taxon>
        <taxon>Metazoa</taxon>
        <taxon>Chordata</taxon>
        <taxon>Craniata</taxon>
        <taxon>Vertebrata</taxon>
        <taxon>Euteleostomi</taxon>
        <taxon>Amphibia</taxon>
        <taxon>Batrachia</taxon>
        <taxon>Caudata</taxon>
        <taxon>Salamandroidea</taxon>
        <taxon>Salamandridae</taxon>
        <taxon>Pleurodelinae</taxon>
        <taxon>Pleurodeles</taxon>
    </lineage>
</organism>
<evidence type="ECO:0000256" key="2">
    <source>
        <dbReference type="ARBA" id="ARBA00022574"/>
    </source>
</evidence>
<dbReference type="GO" id="GO:0000375">
    <property type="term" value="P:RNA splicing, via transesterification reactions"/>
    <property type="evidence" value="ECO:0007669"/>
    <property type="project" value="UniProtKB-ARBA"/>
</dbReference>
<keyword evidence="6" id="KW-0539">Nucleus</keyword>
<dbReference type="PROSITE" id="PS50082">
    <property type="entry name" value="WD_REPEATS_2"/>
    <property type="match status" value="7"/>
</dbReference>
<evidence type="ECO:0000256" key="1">
    <source>
        <dbReference type="ARBA" id="ARBA00004123"/>
    </source>
</evidence>
<feature type="compositionally biased region" description="Basic and acidic residues" evidence="12">
    <location>
        <begin position="1"/>
        <end position="10"/>
    </location>
</feature>
<dbReference type="PANTHER" id="PTHR44006">
    <property type="entry name" value="U5 SMALL NUCLEAR RIBONUCLEOPROTEIN 40 KDA PROTEIN"/>
    <property type="match status" value="1"/>
</dbReference>
<dbReference type="GO" id="GO:0071013">
    <property type="term" value="C:catalytic step 2 spliceosome"/>
    <property type="evidence" value="ECO:0007669"/>
    <property type="project" value="TreeGrafter"/>
</dbReference>
<evidence type="ECO:0000256" key="5">
    <source>
        <dbReference type="ARBA" id="ARBA00023187"/>
    </source>
</evidence>
<dbReference type="InterPro" id="IPR019775">
    <property type="entry name" value="WD40_repeat_CS"/>
</dbReference>
<protein>
    <recommendedName>
        <fullName evidence="9">U5 small nuclear ribonucleoprotein 40 kDa protein</fullName>
    </recommendedName>
    <alternativeName>
        <fullName evidence="10">WD repeat-containing protein 57</fullName>
    </alternativeName>
</protein>
<feature type="repeat" description="WD" evidence="11">
    <location>
        <begin position="95"/>
        <end position="136"/>
    </location>
</feature>
<evidence type="ECO:0000256" key="11">
    <source>
        <dbReference type="PROSITE-ProRule" id="PRU00221"/>
    </source>
</evidence>
<feature type="repeat" description="WD" evidence="11">
    <location>
        <begin position="52"/>
        <end position="85"/>
    </location>
</feature>
<dbReference type="Pfam" id="PF00400">
    <property type="entry name" value="WD40"/>
    <property type="match status" value="7"/>
</dbReference>
<sequence length="469" mass="52053">MLEPNKRKGQEMVLVPPKRPRPDLLPPGTPPGAMLPVGPPRTSSLQAPIMLLSGHEGEVYCCKFHPNGATLASAGFDRLILLWNVYGDCENYATLKGHSGAVMELHYSTDGSMLFSASTDRTVAVWDSETGERVKRLKGHTSFVNSCYPARRGPQLVCTGSDDGTVKLWDIRKKAAVQTFQNTYQVLSVTFNDTSDQIISGGIDNDIKVWDLRQNKLMYMMRGHADSVTSLSISTEGSYLLSNAMDNTVRIWDVRPFAPKERCVKIFQGNVHNFEKNLLRCSWSPDGGRVAAGSADRFVYVWDTTSRRILYKLPGHAGSVNEVAFHPDEPIVLSASSDKRFLVSVLAMFQLKILTECGIALATDADPGPEHAVVNDAAPLDKSTGGGLSESTVARRFLRVSDQRARPPVVILVSRYATKMPNTRLMSYFVSWQRRRQETSESIQLRNEEAEYASYELLRFLATETPGNE</sequence>
<dbReference type="PROSITE" id="PS50294">
    <property type="entry name" value="WD_REPEATS_REGION"/>
    <property type="match status" value="5"/>
</dbReference>
<feature type="region of interest" description="Disordered" evidence="12">
    <location>
        <begin position="1"/>
        <end position="31"/>
    </location>
</feature>
<evidence type="ECO:0000256" key="3">
    <source>
        <dbReference type="ARBA" id="ARBA00022664"/>
    </source>
</evidence>
<dbReference type="Gene3D" id="2.130.10.10">
    <property type="entry name" value="YVTN repeat-like/Quinoprotein amine dehydrogenase"/>
    <property type="match status" value="1"/>
</dbReference>
<evidence type="ECO:0000313" key="13">
    <source>
        <dbReference type="EMBL" id="KAJ1189643.1"/>
    </source>
</evidence>